<dbReference type="InterPro" id="IPR043781">
    <property type="entry name" value="DUF5723"/>
</dbReference>
<comment type="caution">
    <text evidence="2">The sequence shown here is derived from an EMBL/GenBank/DDBJ whole genome shotgun (WGS) entry which is preliminary data.</text>
</comment>
<accession>A0A5J4Q927</accession>
<feature type="non-terminal residue" evidence="2">
    <location>
        <position position="360"/>
    </location>
</feature>
<name>A0A5J4Q927_9ZZZZ</name>
<dbReference type="Pfam" id="PF18990">
    <property type="entry name" value="DUF5723"/>
    <property type="match status" value="1"/>
</dbReference>
<dbReference type="AlphaFoldDB" id="A0A5J4Q927"/>
<evidence type="ECO:0000259" key="1">
    <source>
        <dbReference type="Pfam" id="PF18990"/>
    </source>
</evidence>
<reference evidence="2" key="1">
    <citation type="submission" date="2019-03" db="EMBL/GenBank/DDBJ databases">
        <title>Single cell metagenomics reveals metabolic interactions within the superorganism composed of flagellate Streblomastix strix and complex community of Bacteroidetes bacteria on its surface.</title>
        <authorList>
            <person name="Treitli S.C."/>
            <person name="Kolisko M."/>
            <person name="Husnik F."/>
            <person name="Keeling P."/>
            <person name="Hampl V."/>
        </authorList>
    </citation>
    <scope>NUCLEOTIDE SEQUENCE</scope>
    <source>
        <strain evidence="2">STM</strain>
    </source>
</reference>
<protein>
    <recommendedName>
        <fullName evidence="1">DUF5723 domain-containing protein</fullName>
    </recommendedName>
</protein>
<evidence type="ECO:0000313" key="2">
    <source>
        <dbReference type="EMBL" id="KAA6317962.1"/>
    </source>
</evidence>
<organism evidence="2">
    <name type="scientific">termite gut metagenome</name>
    <dbReference type="NCBI Taxonomy" id="433724"/>
    <lineage>
        <taxon>unclassified sequences</taxon>
        <taxon>metagenomes</taxon>
        <taxon>organismal metagenomes</taxon>
    </lineage>
</organism>
<proteinExistence type="predicted"/>
<feature type="domain" description="DUF5723" evidence="1">
    <location>
        <begin position="44"/>
        <end position="349"/>
    </location>
</feature>
<sequence length="360" mass="39573">MKQYILLKLVFPVFCILFAVGISAQDIHSAYFLKGTSLAHRANPAFASEYNYVSFPILGNMYINTQTNVGLSTFLYSSDNPSYSLTTFLNKSVDGKTFLGKLNDNNRFDIDLNTTIFSAGFHAWGGFNTVEVGLKSNVSLNLPYDLFDFLKSGMKKATNKYDLKDLSIRSNNYVELALGHARRMDDYLVVGAKVKGLIGVANLDVKFDKMSITMSKDKWVITADGTLDAAIKGGQFETEPLGTEKKKKGEITGFKLNSPGIGGFGVGIDLGATYDLGAFLESFLGIESPWAENITVSAAILDLGFISWSNSLKGRTDGKPFTFDGFENIKIFSDDSETDDDSMDDQVDKITEELEGLVKF</sequence>
<dbReference type="EMBL" id="SNRY01004347">
    <property type="protein sequence ID" value="KAA6317962.1"/>
    <property type="molecule type" value="Genomic_DNA"/>
</dbReference>
<gene>
    <name evidence="2" type="ORF">EZS27_031964</name>
</gene>